<reference evidence="10" key="2">
    <citation type="journal article" date="2022" name="Hortic Res">
        <title>The genome of Dioscorea zingiberensis sheds light on the biosynthesis, origin and evolution of the medicinally important diosgenin saponins.</title>
        <authorList>
            <person name="Li Y."/>
            <person name="Tan C."/>
            <person name="Li Z."/>
            <person name="Guo J."/>
            <person name="Li S."/>
            <person name="Chen X."/>
            <person name="Wang C."/>
            <person name="Dai X."/>
            <person name="Yang H."/>
            <person name="Song W."/>
            <person name="Hou L."/>
            <person name="Xu J."/>
            <person name="Tong Z."/>
            <person name="Xu A."/>
            <person name="Yuan X."/>
            <person name="Wang W."/>
            <person name="Yang Q."/>
            <person name="Chen L."/>
            <person name="Sun Z."/>
            <person name="Wang K."/>
            <person name="Pan B."/>
            <person name="Chen J."/>
            <person name="Bao Y."/>
            <person name="Liu F."/>
            <person name="Qi X."/>
            <person name="Gang D.R."/>
            <person name="Wen J."/>
            <person name="Li J."/>
        </authorList>
    </citation>
    <scope>NUCLEOTIDE SEQUENCE</scope>
    <source>
        <strain evidence="10">Dzin_1.0</strain>
    </source>
</reference>
<dbReference type="InterPro" id="IPR011598">
    <property type="entry name" value="bHLH_dom"/>
</dbReference>
<evidence type="ECO:0000313" key="10">
    <source>
        <dbReference type="EMBL" id="KAJ0969257.1"/>
    </source>
</evidence>
<feature type="compositionally biased region" description="Basic and acidic residues" evidence="8">
    <location>
        <begin position="202"/>
        <end position="242"/>
    </location>
</feature>
<dbReference type="CDD" id="cd11443">
    <property type="entry name" value="bHLH_AtAMS_like"/>
    <property type="match status" value="1"/>
</dbReference>
<evidence type="ECO:0000256" key="6">
    <source>
        <dbReference type="ARBA" id="ARBA00023163"/>
    </source>
</evidence>
<dbReference type="FunFam" id="4.10.280.10:FF:000066">
    <property type="entry name" value="BHLH transcription factor"/>
    <property type="match status" value="1"/>
</dbReference>
<feature type="region of interest" description="Disordered" evidence="8">
    <location>
        <begin position="1"/>
        <end position="37"/>
    </location>
</feature>
<keyword evidence="5" id="KW-0238">DNA-binding</keyword>
<evidence type="ECO:0000259" key="9">
    <source>
        <dbReference type="PROSITE" id="PS50888"/>
    </source>
</evidence>
<dbReference type="GO" id="GO:0046983">
    <property type="term" value="F:protein dimerization activity"/>
    <property type="evidence" value="ECO:0007669"/>
    <property type="project" value="InterPro"/>
</dbReference>
<dbReference type="SMART" id="SM00353">
    <property type="entry name" value="HLH"/>
    <property type="match status" value="1"/>
</dbReference>
<evidence type="ECO:0000256" key="4">
    <source>
        <dbReference type="ARBA" id="ARBA00023015"/>
    </source>
</evidence>
<evidence type="ECO:0000256" key="2">
    <source>
        <dbReference type="ARBA" id="ARBA00005510"/>
    </source>
</evidence>
<dbReference type="InterPro" id="IPR051358">
    <property type="entry name" value="TF_AMS/ICE1/BHLH6-like"/>
</dbReference>
<gene>
    <name evidence="10" type="ORF">J5N97_022134</name>
</gene>
<dbReference type="Pfam" id="PF00010">
    <property type="entry name" value="HLH"/>
    <property type="match status" value="1"/>
</dbReference>
<name>A0A9D5HAJ1_9LILI</name>
<keyword evidence="3" id="KW-0217">Developmental protein</keyword>
<dbReference type="Pfam" id="PF22754">
    <property type="entry name" value="bHLH-TF_ACT-like_plant"/>
    <property type="match status" value="1"/>
</dbReference>
<comment type="caution">
    <text evidence="10">The sequence shown here is derived from an EMBL/GenBank/DDBJ whole genome shotgun (WGS) entry which is preliminary data.</text>
</comment>
<dbReference type="OrthoDB" id="551431at2759"/>
<proteinExistence type="inferred from homology"/>
<reference evidence="10" key="1">
    <citation type="submission" date="2021-03" db="EMBL/GenBank/DDBJ databases">
        <authorList>
            <person name="Li Z."/>
            <person name="Yang C."/>
        </authorList>
    </citation>
    <scope>NUCLEOTIDE SEQUENCE</scope>
    <source>
        <strain evidence="10">Dzin_1.0</strain>
        <tissue evidence="10">Leaf</tissue>
    </source>
</reference>
<dbReference type="InterPro" id="IPR054502">
    <property type="entry name" value="bHLH-TF_ACT-like_plant"/>
</dbReference>
<dbReference type="SUPFAM" id="SSF47459">
    <property type="entry name" value="HLH, helix-loop-helix DNA-binding domain"/>
    <property type="match status" value="1"/>
</dbReference>
<evidence type="ECO:0000256" key="5">
    <source>
        <dbReference type="ARBA" id="ARBA00023125"/>
    </source>
</evidence>
<evidence type="ECO:0000256" key="3">
    <source>
        <dbReference type="ARBA" id="ARBA00022473"/>
    </source>
</evidence>
<comment type="subcellular location">
    <subcellularLocation>
        <location evidence="1">Nucleus</location>
    </subcellularLocation>
</comment>
<sequence length="473" mass="51710">MLSQLNDATWAVGEEDPHPSGGGQWATPAVEEPGSPNNLLNRFTNEELTLGLPSFKAMLEDDWYFSSATASSVVGSPSLNFEPIQSQHQELASLLPPLDSSSSSFSFAPKSTLGSIPFDPAFDLSFNSSDLGVNTLDLRSNSQFSAPSLVPNPMSFQTLENSPAFNRPQLLKPLEVFPSSGAQPTLFQKRVAASQKQNLGLDMDKGESFGDLEEKGKEENDSRMNSDSDEDEKKKEEKKEGNGDDGGNGKGKRKGQPAKNLMAERRRRKKLNDRLYMLRSVVPKISKMDRASILGDAIDYLKELVRRISDLQNELGLTPSGSSLPPTTTMNFLPLMPTTPTLPSRVKEESCSSSLHIPNSQPARVEVRVREDRAVNIHMFCSRRPGLLLSTMRALDGIGLDIQQAVISCFNGFTLDVYRAEPCKDGPGVGLPPEDIKTVLLNSAGHMQFMKPSSQTVSVIAELKAAQLCFSFV</sequence>
<dbReference type="GO" id="GO:0003700">
    <property type="term" value="F:DNA-binding transcription factor activity"/>
    <property type="evidence" value="ECO:0007669"/>
    <property type="project" value="TreeGrafter"/>
</dbReference>
<dbReference type="GO" id="GO:0043565">
    <property type="term" value="F:sequence-specific DNA binding"/>
    <property type="evidence" value="ECO:0007669"/>
    <property type="project" value="TreeGrafter"/>
</dbReference>
<evidence type="ECO:0000256" key="7">
    <source>
        <dbReference type="ARBA" id="ARBA00023242"/>
    </source>
</evidence>
<keyword evidence="11" id="KW-1185">Reference proteome</keyword>
<keyword evidence="6" id="KW-0804">Transcription</keyword>
<keyword evidence="7" id="KW-0539">Nucleus</keyword>
<keyword evidence="4" id="KW-0805">Transcription regulation</keyword>
<dbReference type="PANTHER" id="PTHR31945">
    <property type="entry name" value="TRANSCRIPTION FACTOR SCREAM2-RELATED"/>
    <property type="match status" value="1"/>
</dbReference>
<evidence type="ECO:0000256" key="1">
    <source>
        <dbReference type="ARBA" id="ARBA00004123"/>
    </source>
</evidence>
<evidence type="ECO:0000313" key="11">
    <source>
        <dbReference type="Proteomes" id="UP001085076"/>
    </source>
</evidence>
<feature type="domain" description="BHLH" evidence="9">
    <location>
        <begin position="255"/>
        <end position="304"/>
    </location>
</feature>
<feature type="region of interest" description="Disordered" evidence="8">
    <location>
        <begin position="197"/>
        <end position="268"/>
    </location>
</feature>
<protein>
    <recommendedName>
        <fullName evidence="9">BHLH domain-containing protein</fullName>
    </recommendedName>
</protein>
<organism evidence="10 11">
    <name type="scientific">Dioscorea zingiberensis</name>
    <dbReference type="NCBI Taxonomy" id="325984"/>
    <lineage>
        <taxon>Eukaryota</taxon>
        <taxon>Viridiplantae</taxon>
        <taxon>Streptophyta</taxon>
        <taxon>Embryophyta</taxon>
        <taxon>Tracheophyta</taxon>
        <taxon>Spermatophyta</taxon>
        <taxon>Magnoliopsida</taxon>
        <taxon>Liliopsida</taxon>
        <taxon>Dioscoreales</taxon>
        <taxon>Dioscoreaceae</taxon>
        <taxon>Dioscorea</taxon>
    </lineage>
</organism>
<dbReference type="Gene3D" id="4.10.280.10">
    <property type="entry name" value="Helix-loop-helix DNA-binding domain"/>
    <property type="match status" value="1"/>
</dbReference>
<dbReference type="PROSITE" id="PS50888">
    <property type="entry name" value="BHLH"/>
    <property type="match status" value="1"/>
</dbReference>
<comment type="similarity">
    <text evidence="2">Belongs to the bHLH protein family.</text>
</comment>
<evidence type="ECO:0000256" key="8">
    <source>
        <dbReference type="SAM" id="MobiDB-lite"/>
    </source>
</evidence>
<dbReference type="InterPro" id="IPR036638">
    <property type="entry name" value="HLH_DNA-bd_sf"/>
</dbReference>
<dbReference type="GO" id="GO:0005634">
    <property type="term" value="C:nucleus"/>
    <property type="evidence" value="ECO:0007669"/>
    <property type="project" value="UniProtKB-SubCell"/>
</dbReference>
<dbReference type="EMBL" id="JAGGNH010000006">
    <property type="protein sequence ID" value="KAJ0969257.1"/>
    <property type="molecule type" value="Genomic_DNA"/>
</dbReference>
<dbReference type="AlphaFoldDB" id="A0A9D5HAJ1"/>
<dbReference type="Proteomes" id="UP001085076">
    <property type="component" value="Miscellaneous, Linkage group lg06"/>
</dbReference>
<accession>A0A9D5HAJ1</accession>
<dbReference type="PANTHER" id="PTHR31945:SF129">
    <property type="entry name" value="TRANSCRIPTION FACTOR SCREAM2"/>
    <property type="match status" value="1"/>
</dbReference>